<comment type="cofactor">
    <cofactor evidence="1">
        <name>Zn(2+)</name>
        <dbReference type="ChEBI" id="CHEBI:29105"/>
    </cofactor>
</comment>
<dbReference type="RefSeq" id="XP_005764242.1">
    <property type="nucleotide sequence ID" value="XM_005764185.1"/>
</dbReference>
<dbReference type="OMA" id="CKERARF"/>
<dbReference type="PANTHER" id="PTHR11935">
    <property type="entry name" value="BETA LACTAMASE DOMAIN"/>
    <property type="match status" value="1"/>
</dbReference>
<keyword evidence="8" id="KW-1185">Reference proteome</keyword>
<evidence type="ECO:0000256" key="1">
    <source>
        <dbReference type="ARBA" id="ARBA00001947"/>
    </source>
</evidence>
<feature type="domain" description="Metallo-beta-lactamase" evidence="6">
    <location>
        <begin position="122"/>
        <end position="290"/>
    </location>
</feature>
<dbReference type="Proteomes" id="UP000013827">
    <property type="component" value="Unassembled WGS sequence"/>
</dbReference>
<dbReference type="Gene3D" id="3.60.15.10">
    <property type="entry name" value="Ribonuclease Z/Hydroxyacylglutathione hydrolase-like"/>
    <property type="match status" value="1"/>
</dbReference>
<evidence type="ECO:0000256" key="2">
    <source>
        <dbReference type="ARBA" id="ARBA00006759"/>
    </source>
</evidence>
<dbReference type="InterPro" id="IPR035680">
    <property type="entry name" value="Clx_II_MBL"/>
</dbReference>
<dbReference type="PANTHER" id="PTHR11935:SF7">
    <property type="entry name" value="HYDROXYACYLGLUTATHIONE HYDROLASE 2, CHLOROPLASTIC-RELATED"/>
    <property type="match status" value="1"/>
</dbReference>
<reference evidence="8" key="1">
    <citation type="journal article" date="2013" name="Nature">
        <title>Pan genome of the phytoplankton Emiliania underpins its global distribution.</title>
        <authorList>
            <person name="Read B.A."/>
            <person name="Kegel J."/>
            <person name="Klute M.J."/>
            <person name="Kuo A."/>
            <person name="Lefebvre S.C."/>
            <person name="Maumus F."/>
            <person name="Mayer C."/>
            <person name="Miller J."/>
            <person name="Monier A."/>
            <person name="Salamov A."/>
            <person name="Young J."/>
            <person name="Aguilar M."/>
            <person name="Claverie J.M."/>
            <person name="Frickenhaus S."/>
            <person name="Gonzalez K."/>
            <person name="Herman E.K."/>
            <person name="Lin Y.C."/>
            <person name="Napier J."/>
            <person name="Ogata H."/>
            <person name="Sarno A.F."/>
            <person name="Shmutz J."/>
            <person name="Schroeder D."/>
            <person name="de Vargas C."/>
            <person name="Verret F."/>
            <person name="von Dassow P."/>
            <person name="Valentin K."/>
            <person name="Van de Peer Y."/>
            <person name="Wheeler G."/>
            <person name="Dacks J.B."/>
            <person name="Delwiche C.F."/>
            <person name="Dyhrman S.T."/>
            <person name="Glockner G."/>
            <person name="John U."/>
            <person name="Richards T."/>
            <person name="Worden A.Z."/>
            <person name="Zhang X."/>
            <person name="Grigoriev I.V."/>
            <person name="Allen A.E."/>
            <person name="Bidle K."/>
            <person name="Borodovsky M."/>
            <person name="Bowler C."/>
            <person name="Brownlee C."/>
            <person name="Cock J.M."/>
            <person name="Elias M."/>
            <person name="Gladyshev V.N."/>
            <person name="Groth M."/>
            <person name="Guda C."/>
            <person name="Hadaegh A."/>
            <person name="Iglesias-Rodriguez M.D."/>
            <person name="Jenkins J."/>
            <person name="Jones B.M."/>
            <person name="Lawson T."/>
            <person name="Leese F."/>
            <person name="Lindquist E."/>
            <person name="Lobanov A."/>
            <person name="Lomsadze A."/>
            <person name="Malik S.B."/>
            <person name="Marsh M.E."/>
            <person name="Mackinder L."/>
            <person name="Mock T."/>
            <person name="Mueller-Roeber B."/>
            <person name="Pagarete A."/>
            <person name="Parker M."/>
            <person name="Probert I."/>
            <person name="Quesneville H."/>
            <person name="Raines C."/>
            <person name="Rensing S.A."/>
            <person name="Riano-Pachon D.M."/>
            <person name="Richier S."/>
            <person name="Rokitta S."/>
            <person name="Shiraiwa Y."/>
            <person name="Soanes D.M."/>
            <person name="van der Giezen M."/>
            <person name="Wahlund T.M."/>
            <person name="Williams B."/>
            <person name="Wilson W."/>
            <person name="Wolfe G."/>
            <person name="Wurch L.L."/>
        </authorList>
    </citation>
    <scope>NUCLEOTIDE SEQUENCE</scope>
</reference>
<dbReference type="GeneID" id="17258072"/>
<evidence type="ECO:0000256" key="3">
    <source>
        <dbReference type="ARBA" id="ARBA00022723"/>
    </source>
</evidence>
<reference evidence="7" key="2">
    <citation type="submission" date="2024-10" db="UniProtKB">
        <authorList>
            <consortium name="EnsemblProtists"/>
        </authorList>
    </citation>
    <scope>IDENTIFICATION</scope>
</reference>
<accession>A0A0D3IKM8</accession>
<dbReference type="EnsemblProtists" id="EOD11813">
    <property type="protein sequence ID" value="EOD11813"/>
    <property type="gene ID" value="EMIHUDRAFT_437469"/>
</dbReference>
<evidence type="ECO:0000256" key="4">
    <source>
        <dbReference type="ARBA" id="ARBA00022801"/>
    </source>
</evidence>
<keyword evidence="4" id="KW-0378">Hydrolase</keyword>
<evidence type="ECO:0000256" key="5">
    <source>
        <dbReference type="ARBA" id="ARBA00022833"/>
    </source>
</evidence>
<organism evidence="7 8">
    <name type="scientific">Emiliania huxleyi (strain CCMP1516)</name>
    <dbReference type="NCBI Taxonomy" id="280463"/>
    <lineage>
        <taxon>Eukaryota</taxon>
        <taxon>Haptista</taxon>
        <taxon>Haptophyta</taxon>
        <taxon>Prymnesiophyceae</taxon>
        <taxon>Isochrysidales</taxon>
        <taxon>Noelaerhabdaceae</taxon>
        <taxon>Emiliania</taxon>
    </lineage>
</organism>
<keyword evidence="5" id="KW-0862">Zinc</keyword>
<sequence>MVVISYVRAAVSATASAIWALSLRRWGLLSLGSSLLYLWNISTLSSRRRNSDNSPCPEHGPLLRIMYGLFSTWLAERVLGHLLHTRPDEPQAEQIGGTLPSVMGPRELRIKVVPILGAAFGGNYAYLIWDEDDPDRRAIVVDPADPYPVLRAAEEERLNVEVLLTTHWHFDHSGGNATFAREVPGLRVVASDRERGRVPALTERLADEQTIAVGRLLVTAHSVPGHTLGSAVFQISSSAAPAAPHAAFTGDTLFCGGCGRLFEGSSLQLHASLRRLRTRLAPNCQVFSGHEYADMLLTMAVRSDPSNLAALRKLRQVRDLRLRKQPSVPSTMAEECSFNPWMKATPLDLARLCGCEM</sequence>
<proteinExistence type="inferred from homology"/>
<dbReference type="Pfam" id="PF00753">
    <property type="entry name" value="Lactamase_B"/>
    <property type="match status" value="1"/>
</dbReference>
<name>A0A0D3IKM8_EMIH1</name>
<dbReference type="SMART" id="SM00849">
    <property type="entry name" value="Lactamase_B"/>
    <property type="match status" value="1"/>
</dbReference>
<protein>
    <recommendedName>
        <fullName evidence="6">Metallo-beta-lactamase domain-containing protein</fullName>
    </recommendedName>
</protein>
<dbReference type="STRING" id="2903.R1BP48"/>
<dbReference type="Pfam" id="PF16123">
    <property type="entry name" value="HAGH_C"/>
    <property type="match status" value="1"/>
</dbReference>
<keyword evidence="3" id="KW-0479">Metal-binding</keyword>
<dbReference type="CDD" id="cd07723">
    <property type="entry name" value="hydroxyacylglutathione_hydrolase_MBL-fold"/>
    <property type="match status" value="1"/>
</dbReference>
<dbReference type="HOGENOM" id="CLU_777147_0_0_1"/>
<dbReference type="SUPFAM" id="SSF56281">
    <property type="entry name" value="Metallo-hydrolase/oxidoreductase"/>
    <property type="match status" value="1"/>
</dbReference>
<evidence type="ECO:0000259" key="6">
    <source>
        <dbReference type="SMART" id="SM00849"/>
    </source>
</evidence>
<dbReference type="InterPro" id="IPR032282">
    <property type="entry name" value="HAGH_C"/>
</dbReference>
<dbReference type="KEGG" id="ehx:EMIHUDRAFT_437469"/>
<dbReference type="PaxDb" id="2903-EOD11813"/>
<evidence type="ECO:0000313" key="7">
    <source>
        <dbReference type="EnsemblProtists" id="EOD11813"/>
    </source>
</evidence>
<dbReference type="AlphaFoldDB" id="A0A0D3IKM8"/>
<dbReference type="GO" id="GO:0046872">
    <property type="term" value="F:metal ion binding"/>
    <property type="evidence" value="ECO:0007669"/>
    <property type="project" value="UniProtKB-KW"/>
</dbReference>
<dbReference type="GO" id="GO:0004416">
    <property type="term" value="F:hydroxyacylglutathione hydrolase activity"/>
    <property type="evidence" value="ECO:0007669"/>
    <property type="project" value="TreeGrafter"/>
</dbReference>
<evidence type="ECO:0000313" key="8">
    <source>
        <dbReference type="Proteomes" id="UP000013827"/>
    </source>
</evidence>
<dbReference type="InterPro" id="IPR036866">
    <property type="entry name" value="RibonucZ/Hydroxyglut_hydro"/>
</dbReference>
<dbReference type="eggNOG" id="KOG0813">
    <property type="taxonomic scope" value="Eukaryota"/>
</dbReference>
<dbReference type="InterPro" id="IPR001279">
    <property type="entry name" value="Metallo-B-lactamas"/>
</dbReference>
<comment type="similarity">
    <text evidence="2">Belongs to the metallo-beta-lactamase superfamily. Glyoxalase II family.</text>
</comment>